<comment type="caution">
    <text evidence="1">The sequence shown here is derived from an EMBL/GenBank/DDBJ whole genome shotgun (WGS) entry which is preliminary data.</text>
</comment>
<reference evidence="1 2" key="1">
    <citation type="submission" date="2024-08" db="EMBL/GenBank/DDBJ databases">
        <title>Draft Genome Sequence of Legionella lytica strain DSB2004, Isolated From a Fire Sprinkler System.</title>
        <authorList>
            <person name="Everhart A.D."/>
            <person name="Kidane D.T."/>
            <person name="Farone A.L."/>
            <person name="Farone M.B."/>
        </authorList>
    </citation>
    <scope>NUCLEOTIDE SEQUENCE [LARGE SCALE GENOMIC DNA]</scope>
    <source>
        <strain evidence="1 2">DSB2004</strain>
    </source>
</reference>
<gene>
    <name evidence="1" type="ORF">ACD661_03795</name>
</gene>
<protein>
    <submittedName>
        <fullName evidence="1">Uncharacterized protein</fullName>
    </submittedName>
</protein>
<sequence>MKLFIGFLGAVRLRVGWAVKPSIGISDMFAELNYSAMLPLGERLHKTQLATDMLP</sequence>
<evidence type="ECO:0000313" key="1">
    <source>
        <dbReference type="EMBL" id="MFJ1267680.1"/>
    </source>
</evidence>
<proteinExistence type="predicted"/>
<dbReference type="RefSeq" id="WP_400186428.1">
    <property type="nucleotide sequence ID" value="NZ_JBGORX010000001.1"/>
</dbReference>
<keyword evidence="2" id="KW-1185">Reference proteome</keyword>
<name>A0ABW8D4Q2_9GAMM</name>
<dbReference type="EMBL" id="JBGORX010000001">
    <property type="protein sequence ID" value="MFJ1267680.1"/>
    <property type="molecule type" value="Genomic_DNA"/>
</dbReference>
<dbReference type="Proteomes" id="UP001615550">
    <property type="component" value="Unassembled WGS sequence"/>
</dbReference>
<organism evidence="1 2">
    <name type="scientific">Legionella lytica</name>
    <dbReference type="NCBI Taxonomy" id="96232"/>
    <lineage>
        <taxon>Bacteria</taxon>
        <taxon>Pseudomonadati</taxon>
        <taxon>Pseudomonadota</taxon>
        <taxon>Gammaproteobacteria</taxon>
        <taxon>Legionellales</taxon>
        <taxon>Legionellaceae</taxon>
        <taxon>Legionella</taxon>
    </lineage>
</organism>
<accession>A0ABW8D4Q2</accession>
<evidence type="ECO:0000313" key="2">
    <source>
        <dbReference type="Proteomes" id="UP001615550"/>
    </source>
</evidence>